<dbReference type="InterPro" id="IPR050229">
    <property type="entry name" value="GlpE_sulfurtransferase"/>
</dbReference>
<dbReference type="PATRIC" id="fig|755172.3.peg.1434"/>
<reference evidence="5" key="1">
    <citation type="submission" date="2016-01" db="EMBL/GenBank/DDBJ databases">
        <authorList>
            <person name="Mitreva M."/>
            <person name="Pepin K.H."/>
            <person name="Mihindukulasuriya K.A."/>
            <person name="Fulton R."/>
            <person name="Fronick C."/>
            <person name="O'Laughlin M."/>
            <person name="Miner T."/>
            <person name="Herter B."/>
            <person name="Rosa B.A."/>
            <person name="Cordes M."/>
            <person name="Tomlinson C."/>
            <person name="Wollam A."/>
            <person name="Palsikar V.B."/>
            <person name="Mardis E.R."/>
            <person name="Wilson R.K."/>
        </authorList>
    </citation>
    <scope>NUCLEOTIDE SEQUENCE [LARGE SCALE GENOMIC DNA]</scope>
    <source>
        <strain evidence="5">DNF00729</strain>
    </source>
</reference>
<dbReference type="RefSeq" id="WP_068368976.1">
    <property type="nucleotide sequence ID" value="NZ_CAMQER010000097.1"/>
</dbReference>
<dbReference type="InterPro" id="IPR001763">
    <property type="entry name" value="Rhodanese-like_dom"/>
</dbReference>
<sequence length="192" mass="20512">MKLGKLFAVTALSALLLVGCGGAGNKQASNQASNDGADAPKVEMKDLPGTSRDGSEVEIEMASMKLVKAVEEGKYKLISTEDLKKKVDAKEDMIIVDTMPAKSYDKNHIPGAVNAELPVTMEEVTPEQKEAFIKALGTDKNKEIILYCGFVGCERSHVGAMIAKEAGFTNVIRHPGGIGAWMEAQFPVEAAK</sequence>
<dbReference type="SMART" id="SM00450">
    <property type="entry name" value="RHOD"/>
    <property type="match status" value="1"/>
</dbReference>
<dbReference type="SUPFAM" id="SSF52821">
    <property type="entry name" value="Rhodanese/Cell cycle control phosphatase"/>
    <property type="match status" value="1"/>
</dbReference>
<gene>
    <name evidence="4" type="ORF">HMPREF1863_01472</name>
</gene>
<protein>
    <submittedName>
        <fullName evidence="4">Rhodanese-like protein</fullName>
    </submittedName>
</protein>
<accession>A0A134AC68</accession>
<dbReference type="PROSITE" id="PS50206">
    <property type="entry name" value="RHODANESE_3"/>
    <property type="match status" value="1"/>
</dbReference>
<dbReference type="Pfam" id="PF00581">
    <property type="entry name" value="Rhodanese"/>
    <property type="match status" value="1"/>
</dbReference>
<dbReference type="Gene3D" id="3.40.250.10">
    <property type="entry name" value="Rhodanese-like domain"/>
    <property type="match status" value="1"/>
</dbReference>
<dbReference type="CDD" id="cd00158">
    <property type="entry name" value="RHOD"/>
    <property type="match status" value="1"/>
</dbReference>
<dbReference type="Proteomes" id="UP000070442">
    <property type="component" value="Unassembled WGS sequence"/>
</dbReference>
<dbReference type="PANTHER" id="PTHR43031:SF1">
    <property type="entry name" value="PYRIDINE NUCLEOTIDE-DISULPHIDE OXIDOREDUCTASE"/>
    <property type="match status" value="1"/>
</dbReference>
<evidence type="ECO:0000259" key="3">
    <source>
        <dbReference type="PROSITE" id="PS50206"/>
    </source>
</evidence>
<organism evidence="4 5">
    <name type="scientific">Aedoeadaptatus coxii</name>
    <dbReference type="NCBI Taxonomy" id="755172"/>
    <lineage>
        <taxon>Bacteria</taxon>
        <taxon>Bacillati</taxon>
        <taxon>Bacillota</taxon>
        <taxon>Tissierellia</taxon>
        <taxon>Tissierellales</taxon>
        <taxon>Peptoniphilaceae</taxon>
        <taxon>Aedoeadaptatus</taxon>
    </lineage>
</organism>
<comment type="caution">
    <text evidence="4">The sequence shown here is derived from an EMBL/GenBank/DDBJ whole genome shotgun (WGS) entry which is preliminary data.</text>
</comment>
<evidence type="ECO:0000313" key="5">
    <source>
        <dbReference type="Proteomes" id="UP000070442"/>
    </source>
</evidence>
<evidence type="ECO:0000313" key="4">
    <source>
        <dbReference type="EMBL" id="KXB65275.1"/>
    </source>
</evidence>
<dbReference type="STRING" id="755172.HMPREF1863_01472"/>
<dbReference type="EMBL" id="LSDG01000044">
    <property type="protein sequence ID" value="KXB65275.1"/>
    <property type="molecule type" value="Genomic_DNA"/>
</dbReference>
<evidence type="ECO:0000256" key="2">
    <source>
        <dbReference type="SAM" id="SignalP"/>
    </source>
</evidence>
<feature type="signal peptide" evidence="2">
    <location>
        <begin position="1"/>
        <end position="23"/>
    </location>
</feature>
<feature type="chain" id="PRO_5038531123" evidence="2">
    <location>
        <begin position="24"/>
        <end position="192"/>
    </location>
</feature>
<feature type="region of interest" description="Disordered" evidence="1">
    <location>
        <begin position="27"/>
        <end position="54"/>
    </location>
</feature>
<dbReference type="PROSITE" id="PS51257">
    <property type="entry name" value="PROKAR_LIPOPROTEIN"/>
    <property type="match status" value="1"/>
</dbReference>
<dbReference type="AlphaFoldDB" id="A0A134AC68"/>
<evidence type="ECO:0000256" key="1">
    <source>
        <dbReference type="SAM" id="MobiDB-lite"/>
    </source>
</evidence>
<feature type="domain" description="Rhodanese" evidence="3">
    <location>
        <begin position="89"/>
        <end position="190"/>
    </location>
</feature>
<dbReference type="InterPro" id="IPR036873">
    <property type="entry name" value="Rhodanese-like_dom_sf"/>
</dbReference>
<name>A0A134AC68_9FIRM</name>
<dbReference type="PANTHER" id="PTHR43031">
    <property type="entry name" value="FAD-DEPENDENT OXIDOREDUCTASE"/>
    <property type="match status" value="1"/>
</dbReference>
<keyword evidence="5" id="KW-1185">Reference proteome</keyword>
<proteinExistence type="predicted"/>
<keyword evidence="2" id="KW-0732">Signal</keyword>